<name>A0ABR1BLU4_NECAM</name>
<dbReference type="Proteomes" id="UP001303046">
    <property type="component" value="Unassembled WGS sequence"/>
</dbReference>
<evidence type="ECO:0008006" key="4">
    <source>
        <dbReference type="Google" id="ProtNLM"/>
    </source>
</evidence>
<keyword evidence="1" id="KW-0646">Protease inhibitor</keyword>
<keyword evidence="3" id="KW-1185">Reference proteome</keyword>
<protein>
    <recommendedName>
        <fullName evidence="4">Trypsin Inhibitor like cysteine rich domain protein</fullName>
    </recommendedName>
</protein>
<evidence type="ECO:0000313" key="3">
    <source>
        <dbReference type="Proteomes" id="UP001303046"/>
    </source>
</evidence>
<dbReference type="EMBL" id="JAVFWL010000001">
    <property type="protein sequence ID" value="KAK6727401.1"/>
    <property type="molecule type" value="Genomic_DNA"/>
</dbReference>
<comment type="caution">
    <text evidence="2">The sequence shown here is derived from an EMBL/GenBank/DDBJ whole genome shotgun (WGS) entry which is preliminary data.</text>
</comment>
<proteinExistence type="predicted"/>
<gene>
    <name evidence="2" type="primary">Necator_chrI.g1352</name>
    <name evidence="2" type="ORF">RB195_005226</name>
</gene>
<accession>A0ABR1BLU4</accession>
<dbReference type="InterPro" id="IPR036084">
    <property type="entry name" value="Ser_inhib-like_sf"/>
</dbReference>
<dbReference type="Gene3D" id="2.10.25.10">
    <property type="entry name" value="Laminin"/>
    <property type="match status" value="1"/>
</dbReference>
<evidence type="ECO:0000313" key="2">
    <source>
        <dbReference type="EMBL" id="KAK6727401.1"/>
    </source>
</evidence>
<keyword evidence="1" id="KW-0722">Serine protease inhibitor</keyword>
<dbReference type="SUPFAM" id="SSF57567">
    <property type="entry name" value="Serine protease inhibitors"/>
    <property type="match status" value="1"/>
</dbReference>
<evidence type="ECO:0000256" key="1">
    <source>
        <dbReference type="ARBA" id="ARBA00022900"/>
    </source>
</evidence>
<dbReference type="CDD" id="cd19941">
    <property type="entry name" value="TIL"/>
    <property type="match status" value="1"/>
</dbReference>
<organism evidence="2 3">
    <name type="scientific">Necator americanus</name>
    <name type="common">Human hookworm</name>
    <dbReference type="NCBI Taxonomy" id="51031"/>
    <lineage>
        <taxon>Eukaryota</taxon>
        <taxon>Metazoa</taxon>
        <taxon>Ecdysozoa</taxon>
        <taxon>Nematoda</taxon>
        <taxon>Chromadorea</taxon>
        <taxon>Rhabditida</taxon>
        <taxon>Rhabditina</taxon>
        <taxon>Rhabditomorpha</taxon>
        <taxon>Strongyloidea</taxon>
        <taxon>Ancylostomatidae</taxon>
        <taxon>Bunostominae</taxon>
        <taxon>Necator</taxon>
    </lineage>
</organism>
<reference evidence="2 3" key="1">
    <citation type="submission" date="2023-08" db="EMBL/GenBank/DDBJ databases">
        <title>A Necator americanus chromosomal reference genome.</title>
        <authorList>
            <person name="Ilik V."/>
            <person name="Petrzelkova K.J."/>
            <person name="Pardy F."/>
            <person name="Fuh T."/>
            <person name="Niatou-Singa F.S."/>
            <person name="Gouil Q."/>
            <person name="Baker L."/>
            <person name="Ritchie M.E."/>
            <person name="Jex A.R."/>
            <person name="Gazzola D."/>
            <person name="Li H."/>
            <person name="Toshio Fujiwara R."/>
            <person name="Zhan B."/>
            <person name="Aroian R.V."/>
            <person name="Pafco B."/>
            <person name="Schwarz E.M."/>
        </authorList>
    </citation>
    <scope>NUCLEOTIDE SEQUENCE [LARGE SCALE GENOMIC DNA]</scope>
    <source>
        <strain evidence="2 3">Aroian</strain>
        <tissue evidence="2">Whole animal</tissue>
    </source>
</reference>
<sequence length="332" mass="37835">MSDVSNSFSAWETLPEDEPPLCIAVRRPVSPPRHYEASKFEAASTAEKYLYTARALYHLEIVFVPNAIRHMSMFNVYLLTVRLARSYGGRYQNTGWPNPQKEHECSAQLSVSSRSAVNTVTFLLDTPKEARRSSEDLKVSDSDEAEAVMKALDNQGITSSSAKRNECSECELDETCGCIGLQLDLQKTIFMRNIKSRMPHSRSTERTFRNGKSYGYLVLRRTLRCSPCPTQKEEPLGNSGDEGYSGNTETNMKLLILIFLLSITQVVARRRRWRPRCGKNEWYDYCFNKKCEATCSEPNPICTLNCERSGCTCEEGYVRHKRNCILKRVCPQ</sequence>